<evidence type="ECO:0000256" key="2">
    <source>
        <dbReference type="SAM" id="MobiDB-lite"/>
    </source>
</evidence>
<gene>
    <name evidence="3" type="primary">Hebp2</name>
    <name evidence="3" type="ORF">FJT64_016533</name>
</gene>
<dbReference type="OrthoDB" id="6424451at2759"/>
<feature type="region of interest" description="Disordered" evidence="2">
    <location>
        <begin position="111"/>
        <end position="144"/>
    </location>
</feature>
<dbReference type="InterPro" id="IPR006917">
    <property type="entry name" value="SOUL_heme-bd"/>
</dbReference>
<dbReference type="Gene3D" id="3.20.80.10">
    <property type="entry name" value="Regulatory factor, effector binding domain"/>
    <property type="match status" value="2"/>
</dbReference>
<comment type="caution">
    <text evidence="3">The sequence shown here is derived from an EMBL/GenBank/DDBJ whole genome shotgun (WGS) entry which is preliminary data.</text>
</comment>
<feature type="compositionally biased region" description="Polar residues" evidence="2">
    <location>
        <begin position="111"/>
        <end position="120"/>
    </location>
</feature>
<dbReference type="EMBL" id="VIIS01000136">
    <property type="protein sequence ID" value="KAF0312776.1"/>
    <property type="molecule type" value="Genomic_DNA"/>
</dbReference>
<dbReference type="SUPFAM" id="SSF55136">
    <property type="entry name" value="Probable bacterial effector-binding domain"/>
    <property type="match status" value="2"/>
</dbReference>
<evidence type="ECO:0000313" key="3">
    <source>
        <dbReference type="EMBL" id="KAF0312776.1"/>
    </source>
</evidence>
<organism evidence="3 4">
    <name type="scientific">Amphibalanus amphitrite</name>
    <name type="common">Striped barnacle</name>
    <name type="synonym">Balanus amphitrite</name>
    <dbReference type="NCBI Taxonomy" id="1232801"/>
    <lineage>
        <taxon>Eukaryota</taxon>
        <taxon>Metazoa</taxon>
        <taxon>Ecdysozoa</taxon>
        <taxon>Arthropoda</taxon>
        <taxon>Crustacea</taxon>
        <taxon>Multicrustacea</taxon>
        <taxon>Cirripedia</taxon>
        <taxon>Thoracica</taxon>
        <taxon>Thoracicalcarea</taxon>
        <taxon>Balanomorpha</taxon>
        <taxon>Balanoidea</taxon>
        <taxon>Balanidae</taxon>
        <taxon>Amphibalaninae</taxon>
        <taxon>Amphibalanus</taxon>
    </lineage>
</organism>
<evidence type="ECO:0000313" key="4">
    <source>
        <dbReference type="Proteomes" id="UP000440578"/>
    </source>
</evidence>
<reference evidence="3 4" key="1">
    <citation type="submission" date="2019-07" db="EMBL/GenBank/DDBJ databases">
        <title>Draft genome assembly of a fouling barnacle, Amphibalanus amphitrite (Darwin, 1854): The first reference genome for Thecostraca.</title>
        <authorList>
            <person name="Kim W."/>
        </authorList>
    </citation>
    <scope>NUCLEOTIDE SEQUENCE [LARGE SCALE GENOMIC DNA]</scope>
    <source>
        <strain evidence="3">SNU_AA5</strain>
        <tissue evidence="3">Soma without cirri and trophi</tissue>
    </source>
</reference>
<evidence type="ECO:0000256" key="1">
    <source>
        <dbReference type="ARBA" id="ARBA00009817"/>
    </source>
</evidence>
<dbReference type="AlphaFoldDB" id="A0A6A4WZ37"/>
<dbReference type="Pfam" id="PF04832">
    <property type="entry name" value="SOUL"/>
    <property type="match status" value="2"/>
</dbReference>
<sequence length="445" mass="51066">MALQNGLAGLSVATFKAKMKDLLRQSNAVGTTLASGPPCDDSCPEYQVVSRTARYEVRLYPAIIWVSYVTATENRLLAEMEAQAGIEDYLEGDNSRGARLRRGYPTLTQLQFSPGHSSGRQPGGDFSVSVPLLAETDPPRPTTDQVVLDSVDQQRVFVMSFRARPWKLTDRSLRMRTRRFSRRLRRHGQTFLDEYFYLAKYKESSSEHRSYYEIWLYGTPHESTHRFRPMGKRLLDRRSNLTIATMRRLCRGRECPRFEVLGEFPGGIQKRHYYNAAFATSRLDRCESSLSAVWSGLLPLHLYREGINTHLERIEPTRPAGVLRVWREEASNGTSVCHMTVMVYLPRRLHRSPPNTGVHAPTVGLSYIHELTVYVQTAGDLDLGSGHLDRHVTEFHMRLDELGLCYKSDEYFIAVYDDVQRYHGRMNELWTVAQRCPQPQEQDAL</sequence>
<dbReference type="Proteomes" id="UP000440578">
    <property type="component" value="Unassembled WGS sequence"/>
</dbReference>
<dbReference type="PANTHER" id="PTHR11220">
    <property type="entry name" value="HEME-BINDING PROTEIN-RELATED"/>
    <property type="match status" value="1"/>
</dbReference>
<keyword evidence="4" id="KW-1185">Reference proteome</keyword>
<dbReference type="PANTHER" id="PTHR11220:SF1">
    <property type="entry name" value="HEME-BINDING PROTEIN 2"/>
    <property type="match status" value="1"/>
</dbReference>
<protein>
    <submittedName>
        <fullName evidence="3">Heme-binding protein 2</fullName>
    </submittedName>
</protein>
<accession>A0A6A4WZ37</accession>
<dbReference type="InterPro" id="IPR011256">
    <property type="entry name" value="Reg_factor_effector_dom_sf"/>
</dbReference>
<name>A0A6A4WZ37_AMPAM</name>
<proteinExistence type="inferred from homology"/>
<comment type="similarity">
    <text evidence="1">Belongs to the HEBP family.</text>
</comment>